<gene>
    <name evidence="1" type="ORF">QAD02_006954</name>
</gene>
<evidence type="ECO:0000313" key="1">
    <source>
        <dbReference type="EMBL" id="KAJ8665292.1"/>
    </source>
</evidence>
<dbReference type="EMBL" id="CM056744">
    <property type="protein sequence ID" value="KAJ8665292.1"/>
    <property type="molecule type" value="Genomic_DNA"/>
</dbReference>
<sequence>MQILEPERELTPNPRSVINPTNKYRGSEETDDGSSIISRNRRFSGGYRMSVARHPTVVQVIYHEQRACDGTILSQHFILTVAHCVMEFWHERIIVLIHSDTGSFVHHVPNVEYHKNYNPRNVINDIAILKLEDPILQDEGISFTKLAKDFWRLPDDRRVLSYKWSEDRKDDDYNLLLASVDNLLSIDECAKFFRKPIESLNGLLCARARTDEDKVIHQMSGGPVMYDGYQVGIVIVENYSDQQLVHYTNVTAFIDWIDATKSSLLKSTKPGTAFYDLPQEELAYNTKYGGEPTNLETSTFTVSIVNAKNGKLMCVGSVVSNNMVLTTARCIRKGYTNMRVRVHSKNYLKGYKEHTISKAYVHQDFDPKSYPHIHDVSLVRISTDFNYNKGVQEIEIIPRGSKIETHEPYWVYGFAGGLDLRRFSSHVIPKDECEWLYRNTGGVKDGMICLKSFHGWCNHVAGEPLIIKNRTLAGIMTATSQECADFRDPAIFIDIAANSDWINKKLAYLDEREEGL</sequence>
<name>A0ACC2N4M2_9HYME</name>
<proteinExistence type="predicted"/>
<dbReference type="Proteomes" id="UP001239111">
    <property type="component" value="Chromosome 4"/>
</dbReference>
<comment type="caution">
    <text evidence="1">The sequence shown here is derived from an EMBL/GenBank/DDBJ whole genome shotgun (WGS) entry which is preliminary data.</text>
</comment>
<protein>
    <submittedName>
        <fullName evidence="1">Uncharacterized protein</fullName>
    </submittedName>
</protein>
<organism evidence="1 2">
    <name type="scientific">Eretmocerus hayati</name>
    <dbReference type="NCBI Taxonomy" id="131215"/>
    <lineage>
        <taxon>Eukaryota</taxon>
        <taxon>Metazoa</taxon>
        <taxon>Ecdysozoa</taxon>
        <taxon>Arthropoda</taxon>
        <taxon>Hexapoda</taxon>
        <taxon>Insecta</taxon>
        <taxon>Pterygota</taxon>
        <taxon>Neoptera</taxon>
        <taxon>Endopterygota</taxon>
        <taxon>Hymenoptera</taxon>
        <taxon>Apocrita</taxon>
        <taxon>Proctotrupomorpha</taxon>
        <taxon>Chalcidoidea</taxon>
        <taxon>Aphelinidae</taxon>
        <taxon>Aphelininae</taxon>
        <taxon>Eretmocerus</taxon>
    </lineage>
</organism>
<accession>A0ACC2N4M2</accession>
<evidence type="ECO:0000313" key="2">
    <source>
        <dbReference type="Proteomes" id="UP001239111"/>
    </source>
</evidence>
<reference evidence="1" key="1">
    <citation type="submission" date="2023-04" db="EMBL/GenBank/DDBJ databases">
        <title>A chromosome-level genome assembly of the parasitoid wasp Eretmocerus hayati.</title>
        <authorList>
            <person name="Zhong Y."/>
            <person name="Liu S."/>
            <person name="Liu Y."/>
        </authorList>
    </citation>
    <scope>NUCLEOTIDE SEQUENCE</scope>
    <source>
        <strain evidence="1">ZJU_SS_LIU_2023</strain>
    </source>
</reference>
<keyword evidence="2" id="KW-1185">Reference proteome</keyword>